<evidence type="ECO:0008006" key="8">
    <source>
        <dbReference type="Google" id="ProtNLM"/>
    </source>
</evidence>
<keyword evidence="4" id="KW-0804">Transcription</keyword>
<evidence type="ECO:0000256" key="2">
    <source>
        <dbReference type="ARBA" id="ARBA00023015"/>
    </source>
</evidence>
<keyword evidence="7" id="KW-1185">Reference proteome</keyword>
<dbReference type="HOGENOM" id="CLU_006524_12_0_1"/>
<dbReference type="GO" id="GO:0000981">
    <property type="term" value="F:DNA-binding transcription factor activity, RNA polymerase II-specific"/>
    <property type="evidence" value="ECO:0007669"/>
    <property type="project" value="TreeGrafter"/>
</dbReference>
<dbReference type="InterPro" id="IPR051089">
    <property type="entry name" value="prtT"/>
</dbReference>
<evidence type="ECO:0000256" key="5">
    <source>
        <dbReference type="ARBA" id="ARBA00023242"/>
    </source>
</evidence>
<sequence>MVPPTGTTGAFQAGVDAVDKDVVDRGFLTMEDAERFISTFKTGMTEHFPFVLIPPHVMAEQLRRERPFLFLATISSASYTDMPLQRKLGQEVKAAIATRMITNGEDCWFTWLGNYHHFKHKYAKFERSTEPTIVARCHYHTRPHRYTQFLQLAIALIIELRLDRPPLTKTWKTGIRFTSNYDPDDITYTRPSLGRDEQRAVAGCYYLSSTISGLLQKPSTFPHTAYLEECCKSLYDAAEYPSDKSILHIVQLQLIAEKIDRISLRHGMELANPGSAMELYVQSLKAELEAFRGRSGFSLDEASLIALQFHATELSLYQLTLLEKAGKQPKPTQTAVSDEMLCAGHIAAQSILKLYLSLPPHSETAFNNTEWVQIGFALIVTCRQTGTTSTTQMTPALVRHKESFSNILMQLKARVSELSTDLVDLNGDRDIFSNFADRVTRLQAWFDERLAKDPSLIEEPRTTDPSSPDEQRLADDSSVLHDFLPSDLFTSMVNDYHSMEESFTIDQMLNDWM</sequence>
<dbReference type="AlphaFoldDB" id="C5FIA1"/>
<keyword evidence="5" id="KW-0539">Nucleus</keyword>
<proteinExistence type="predicted"/>
<protein>
    <recommendedName>
        <fullName evidence="8">Transcription factor domain-containing protein</fullName>
    </recommendedName>
</protein>
<dbReference type="GO" id="GO:0005634">
    <property type="term" value="C:nucleus"/>
    <property type="evidence" value="ECO:0007669"/>
    <property type="project" value="UniProtKB-SubCell"/>
</dbReference>
<dbReference type="GO" id="GO:0000976">
    <property type="term" value="F:transcription cis-regulatory region binding"/>
    <property type="evidence" value="ECO:0007669"/>
    <property type="project" value="TreeGrafter"/>
</dbReference>
<evidence type="ECO:0000256" key="3">
    <source>
        <dbReference type="ARBA" id="ARBA00023125"/>
    </source>
</evidence>
<keyword evidence="3" id="KW-0238">DNA-binding</keyword>
<dbReference type="GeneID" id="9229018"/>
<keyword evidence="2" id="KW-0805">Transcription regulation</keyword>
<evidence type="ECO:0000256" key="4">
    <source>
        <dbReference type="ARBA" id="ARBA00023163"/>
    </source>
</evidence>
<evidence type="ECO:0000256" key="1">
    <source>
        <dbReference type="ARBA" id="ARBA00004123"/>
    </source>
</evidence>
<dbReference type="VEuPathDB" id="FungiDB:MCYG_01900"/>
<evidence type="ECO:0000313" key="7">
    <source>
        <dbReference type="Proteomes" id="UP000002035"/>
    </source>
</evidence>
<organism evidence="6 7">
    <name type="scientific">Arthroderma otae (strain ATCC MYA-4605 / CBS 113480)</name>
    <name type="common">Microsporum canis</name>
    <dbReference type="NCBI Taxonomy" id="554155"/>
    <lineage>
        <taxon>Eukaryota</taxon>
        <taxon>Fungi</taxon>
        <taxon>Dikarya</taxon>
        <taxon>Ascomycota</taxon>
        <taxon>Pezizomycotina</taxon>
        <taxon>Eurotiomycetes</taxon>
        <taxon>Eurotiomycetidae</taxon>
        <taxon>Onygenales</taxon>
        <taxon>Arthrodermataceae</taxon>
        <taxon>Microsporum</taxon>
    </lineage>
</organism>
<dbReference type="OMA" id="TCIFNQA"/>
<name>C5FIA1_ARTOC</name>
<gene>
    <name evidence="6" type="ORF">MCYG_01900</name>
</gene>
<reference evidence="7" key="1">
    <citation type="journal article" date="2012" name="MBio">
        <title>Comparative genome analysis of Trichophyton rubrum and related dermatophytes reveals candidate genes involved in infection.</title>
        <authorList>
            <person name="Martinez D.A."/>
            <person name="Oliver B.G."/>
            <person name="Graeser Y."/>
            <person name="Goldberg J.M."/>
            <person name="Li W."/>
            <person name="Martinez-Rossi N.M."/>
            <person name="Monod M."/>
            <person name="Shelest E."/>
            <person name="Barton R.C."/>
            <person name="Birch E."/>
            <person name="Brakhage A.A."/>
            <person name="Chen Z."/>
            <person name="Gurr S.J."/>
            <person name="Heiman D."/>
            <person name="Heitman J."/>
            <person name="Kosti I."/>
            <person name="Rossi A."/>
            <person name="Saif S."/>
            <person name="Samalova M."/>
            <person name="Saunders C.W."/>
            <person name="Shea T."/>
            <person name="Summerbell R.C."/>
            <person name="Xu J."/>
            <person name="Young S."/>
            <person name="Zeng Q."/>
            <person name="Birren B.W."/>
            <person name="Cuomo C.A."/>
            <person name="White T.C."/>
        </authorList>
    </citation>
    <scope>NUCLEOTIDE SEQUENCE [LARGE SCALE GENOMIC DNA]</scope>
    <source>
        <strain evidence="7">ATCC MYA-4605 / CBS 113480</strain>
    </source>
</reference>
<dbReference type="STRING" id="554155.C5FIA1"/>
<evidence type="ECO:0000313" key="6">
    <source>
        <dbReference type="EMBL" id="EEQ29081.1"/>
    </source>
</evidence>
<dbReference type="PANTHER" id="PTHR31845:SF37">
    <property type="entry name" value="TRANSCRIPTION FACTOR DOMAIN-CONTAINING PROTEIN"/>
    <property type="match status" value="1"/>
</dbReference>
<comment type="subcellular location">
    <subcellularLocation>
        <location evidence="1">Nucleus</location>
    </subcellularLocation>
</comment>
<dbReference type="PANTHER" id="PTHR31845">
    <property type="entry name" value="FINGER DOMAIN PROTEIN, PUTATIVE-RELATED"/>
    <property type="match status" value="1"/>
</dbReference>
<dbReference type="OrthoDB" id="5226580at2759"/>
<dbReference type="RefSeq" id="XP_002848966.1">
    <property type="nucleotide sequence ID" value="XM_002848920.1"/>
</dbReference>
<dbReference type="EMBL" id="DS995702">
    <property type="protein sequence ID" value="EEQ29081.1"/>
    <property type="molecule type" value="Genomic_DNA"/>
</dbReference>
<dbReference type="Proteomes" id="UP000002035">
    <property type="component" value="Unassembled WGS sequence"/>
</dbReference>
<accession>C5FIA1</accession>
<dbReference type="eggNOG" id="ENOG502SITX">
    <property type="taxonomic scope" value="Eukaryota"/>
</dbReference>